<evidence type="ECO:0000259" key="2">
    <source>
        <dbReference type="Pfam" id="PF09747"/>
    </source>
</evidence>
<keyword evidence="4" id="KW-1185">Reference proteome</keyword>
<organism evidence="3 4">
    <name type="scientific">Zophobas morio</name>
    <dbReference type="NCBI Taxonomy" id="2755281"/>
    <lineage>
        <taxon>Eukaryota</taxon>
        <taxon>Metazoa</taxon>
        <taxon>Ecdysozoa</taxon>
        <taxon>Arthropoda</taxon>
        <taxon>Hexapoda</taxon>
        <taxon>Insecta</taxon>
        <taxon>Pterygota</taxon>
        <taxon>Neoptera</taxon>
        <taxon>Endopterygota</taxon>
        <taxon>Coleoptera</taxon>
        <taxon>Polyphaga</taxon>
        <taxon>Cucujiformia</taxon>
        <taxon>Tenebrionidae</taxon>
        <taxon>Zophobas</taxon>
    </lineage>
</organism>
<reference evidence="3" key="1">
    <citation type="journal article" date="2023" name="G3 (Bethesda)">
        <title>Whole genome assemblies of Zophobas morio and Tenebrio molitor.</title>
        <authorList>
            <person name="Kaur S."/>
            <person name="Stinson S.A."/>
            <person name="diCenzo G.C."/>
        </authorList>
    </citation>
    <scope>NUCLEOTIDE SEQUENCE</scope>
    <source>
        <strain evidence="3">QUZm001</strain>
    </source>
</reference>
<name>A0AA38IL11_9CUCU</name>
<sequence length="342" mass="40254">MTMEVEIDQPEGSAAEIIDKDQIIDFLTNNETICFKSQQRGEDDLSKQEKTNIALEIYNKSKLNFLVRFGKYLQRSQLDFFQQFTQNCEESDEINIVLKNHLETVVKKKQVNVKNRRYEALKEMIREDSYFSEIEMMKRNPLLYDQLVGQYMTEEEREERDRININENSTLVKVLMEGIERDNAQVKRKKQEEYEDEVREEEESNSDDEMSTSPKSPKITHVQWGEFLSEPTAQSAKKAKTKHVAPEEQRLLKEEFVSTMYQDFLDGKDDDFDYDSVDNNEKYDNNEMVENDEEEKYFDAEEPETVPCSQSPEESEDELDIFMSGLNQHPGVSQLSKDIQKL</sequence>
<feature type="region of interest" description="Disordered" evidence="1">
    <location>
        <begin position="265"/>
        <end position="342"/>
    </location>
</feature>
<accession>A0AA38IL11</accession>
<dbReference type="Pfam" id="PF09747">
    <property type="entry name" value="CCD97-like_C"/>
    <property type="match status" value="1"/>
</dbReference>
<comment type="caution">
    <text evidence="3">The sequence shown here is derived from an EMBL/GenBank/DDBJ whole genome shotgun (WGS) entry which is preliminary data.</text>
</comment>
<evidence type="ECO:0000256" key="1">
    <source>
        <dbReference type="SAM" id="MobiDB-lite"/>
    </source>
</evidence>
<proteinExistence type="predicted"/>
<gene>
    <name evidence="3" type="ORF">Zmor_010521</name>
</gene>
<dbReference type="PANTHER" id="PTHR31840:SF1">
    <property type="entry name" value="COILED-COIL DOMAIN-CONTAINING PROTEIN 97"/>
    <property type="match status" value="1"/>
</dbReference>
<feature type="compositionally biased region" description="Acidic residues" evidence="1">
    <location>
        <begin position="287"/>
        <end position="304"/>
    </location>
</feature>
<dbReference type="InterPro" id="IPR040233">
    <property type="entry name" value="CCD97-like_C"/>
</dbReference>
<feature type="domain" description="CCD97-like C-terminal" evidence="2">
    <location>
        <begin position="115"/>
        <end position="301"/>
    </location>
</feature>
<dbReference type="EMBL" id="JALNTZ010000003">
    <property type="protein sequence ID" value="KAJ3658800.1"/>
    <property type="molecule type" value="Genomic_DNA"/>
</dbReference>
<evidence type="ECO:0000313" key="3">
    <source>
        <dbReference type="EMBL" id="KAJ3658800.1"/>
    </source>
</evidence>
<feature type="compositionally biased region" description="Acidic residues" evidence="1">
    <location>
        <begin position="193"/>
        <end position="210"/>
    </location>
</feature>
<dbReference type="AlphaFoldDB" id="A0AA38IL11"/>
<dbReference type="InterPro" id="IPR018613">
    <property type="entry name" value="Ccdc97-like"/>
</dbReference>
<dbReference type="PANTHER" id="PTHR31840">
    <property type="entry name" value="COILED-COIL DOMAIN-CONTAINING PROTEIN 97"/>
    <property type="match status" value="1"/>
</dbReference>
<feature type="compositionally biased region" description="Acidic residues" evidence="1">
    <location>
        <begin position="268"/>
        <end position="278"/>
    </location>
</feature>
<feature type="compositionally biased region" description="Polar residues" evidence="1">
    <location>
        <begin position="325"/>
        <end position="342"/>
    </location>
</feature>
<dbReference type="Proteomes" id="UP001168821">
    <property type="component" value="Unassembled WGS sequence"/>
</dbReference>
<protein>
    <recommendedName>
        <fullName evidence="2">CCD97-like C-terminal domain-containing protein</fullName>
    </recommendedName>
</protein>
<evidence type="ECO:0000313" key="4">
    <source>
        <dbReference type="Proteomes" id="UP001168821"/>
    </source>
</evidence>
<feature type="region of interest" description="Disordered" evidence="1">
    <location>
        <begin position="184"/>
        <end position="217"/>
    </location>
</feature>